<dbReference type="InterPro" id="IPR036770">
    <property type="entry name" value="Ankyrin_rpt-contain_sf"/>
</dbReference>
<dbReference type="InterPro" id="IPR002110">
    <property type="entry name" value="Ankyrin_rpt"/>
</dbReference>
<dbReference type="PANTHER" id="PTHR24198:SF165">
    <property type="entry name" value="ANKYRIN REPEAT-CONTAINING PROTEIN-RELATED"/>
    <property type="match status" value="1"/>
</dbReference>
<keyword evidence="2" id="KW-0040">ANK repeat</keyword>
<accession>A2DZ96</accession>
<protein>
    <submittedName>
        <fullName evidence="3">Uncharacterized protein</fullName>
    </submittedName>
</protein>
<evidence type="ECO:0000313" key="3">
    <source>
        <dbReference type="EMBL" id="EAY14225.1"/>
    </source>
</evidence>
<dbReference type="Proteomes" id="UP000001542">
    <property type="component" value="Unassembled WGS sequence"/>
</dbReference>
<dbReference type="AlphaFoldDB" id="A2DZ96"/>
<reference evidence="3" key="1">
    <citation type="submission" date="2006-10" db="EMBL/GenBank/DDBJ databases">
        <authorList>
            <person name="Amadeo P."/>
            <person name="Zhao Q."/>
            <person name="Wortman J."/>
            <person name="Fraser-Liggett C."/>
            <person name="Carlton J."/>
        </authorList>
    </citation>
    <scope>NUCLEOTIDE SEQUENCE</scope>
    <source>
        <strain evidence="3">G3</strain>
    </source>
</reference>
<dbReference type="SMR" id="A2DZ96"/>
<dbReference type="Pfam" id="PF12796">
    <property type="entry name" value="Ank_2"/>
    <property type="match status" value="2"/>
</dbReference>
<dbReference type="STRING" id="5722.A2DZ96"/>
<gene>
    <name evidence="3" type="ORF">TVAG_486680</name>
</gene>
<dbReference type="SUPFAM" id="SSF48403">
    <property type="entry name" value="Ankyrin repeat"/>
    <property type="match status" value="1"/>
</dbReference>
<dbReference type="VEuPathDB" id="TrichDB:TVAGG3_1016230"/>
<evidence type="ECO:0000256" key="1">
    <source>
        <dbReference type="ARBA" id="ARBA00022737"/>
    </source>
</evidence>
<evidence type="ECO:0000256" key="2">
    <source>
        <dbReference type="ARBA" id="ARBA00023043"/>
    </source>
</evidence>
<dbReference type="SMART" id="SM00248">
    <property type="entry name" value="ANK"/>
    <property type="match status" value="5"/>
</dbReference>
<organism evidence="3 4">
    <name type="scientific">Trichomonas vaginalis (strain ATCC PRA-98 / G3)</name>
    <dbReference type="NCBI Taxonomy" id="412133"/>
    <lineage>
        <taxon>Eukaryota</taxon>
        <taxon>Metamonada</taxon>
        <taxon>Parabasalia</taxon>
        <taxon>Trichomonadida</taxon>
        <taxon>Trichomonadidae</taxon>
        <taxon>Trichomonas</taxon>
    </lineage>
</organism>
<dbReference type="KEGG" id="tva:4772209"/>
<evidence type="ECO:0000313" key="4">
    <source>
        <dbReference type="Proteomes" id="UP000001542"/>
    </source>
</evidence>
<dbReference type="PANTHER" id="PTHR24198">
    <property type="entry name" value="ANKYRIN REPEAT AND PROTEIN KINASE DOMAIN-CONTAINING PROTEIN"/>
    <property type="match status" value="1"/>
</dbReference>
<dbReference type="RefSeq" id="XP_001326448.1">
    <property type="nucleotide sequence ID" value="XM_001326413.1"/>
</dbReference>
<proteinExistence type="predicted"/>
<keyword evidence="4" id="KW-1185">Reference proteome</keyword>
<sequence>MESELDALMGYKNPELLTNSNFQIDLKLPQSDIQNYKFLLPKQGLSLLHIAAFADSLECFIYLFKNVGIPLTKPSTNGYTPIHYAVQGNSLEVLSFYLAYSNIKYDIDFQNIFESEYKSSSDINLPYIAIATKSIHSLSILKKIGYSISKLFQNSVYCLTNLVNLALDVEDIDCLEWILNNAGIEDEEEINSLQKAISLDFDDAFYFLFSKNKENALIKNNSNQNALEIACRKQKTKIVEKIVRSIDNIDTPKDVKATCAVHWLCESQNLEIAKLILEKKIDVNRYDDNNRLGPYYMINPRNENLCLEILKLLVQNGLEIDGHAENKRTILGEYVMSIKKSPKIIEYLIDIGASLDTYVTPERTIKEQLLITSQRNPAIKKIIDKYPSKFK</sequence>
<reference evidence="3" key="2">
    <citation type="journal article" date="2007" name="Science">
        <title>Draft genome sequence of the sexually transmitted pathogen Trichomonas vaginalis.</title>
        <authorList>
            <person name="Carlton J.M."/>
            <person name="Hirt R.P."/>
            <person name="Silva J.C."/>
            <person name="Delcher A.L."/>
            <person name="Schatz M."/>
            <person name="Zhao Q."/>
            <person name="Wortman J.R."/>
            <person name="Bidwell S.L."/>
            <person name="Alsmark U.C.M."/>
            <person name="Besteiro S."/>
            <person name="Sicheritz-Ponten T."/>
            <person name="Noel C.J."/>
            <person name="Dacks J.B."/>
            <person name="Foster P.G."/>
            <person name="Simillion C."/>
            <person name="Van de Peer Y."/>
            <person name="Miranda-Saavedra D."/>
            <person name="Barton G.J."/>
            <person name="Westrop G.D."/>
            <person name="Mueller S."/>
            <person name="Dessi D."/>
            <person name="Fiori P.L."/>
            <person name="Ren Q."/>
            <person name="Paulsen I."/>
            <person name="Zhang H."/>
            <person name="Bastida-Corcuera F.D."/>
            <person name="Simoes-Barbosa A."/>
            <person name="Brown M.T."/>
            <person name="Hayes R.D."/>
            <person name="Mukherjee M."/>
            <person name="Okumura C.Y."/>
            <person name="Schneider R."/>
            <person name="Smith A.J."/>
            <person name="Vanacova S."/>
            <person name="Villalvazo M."/>
            <person name="Haas B.J."/>
            <person name="Pertea M."/>
            <person name="Feldblyum T.V."/>
            <person name="Utterback T.R."/>
            <person name="Shu C.L."/>
            <person name="Osoegawa K."/>
            <person name="de Jong P.J."/>
            <person name="Hrdy I."/>
            <person name="Horvathova L."/>
            <person name="Zubacova Z."/>
            <person name="Dolezal P."/>
            <person name="Malik S.B."/>
            <person name="Logsdon J.M. Jr."/>
            <person name="Henze K."/>
            <person name="Gupta A."/>
            <person name="Wang C.C."/>
            <person name="Dunne R.L."/>
            <person name="Upcroft J.A."/>
            <person name="Upcroft P."/>
            <person name="White O."/>
            <person name="Salzberg S.L."/>
            <person name="Tang P."/>
            <person name="Chiu C.-H."/>
            <person name="Lee Y.-S."/>
            <person name="Embley T.M."/>
            <person name="Coombs G.H."/>
            <person name="Mottram J.C."/>
            <person name="Tachezy J."/>
            <person name="Fraser-Liggett C.M."/>
            <person name="Johnson P.J."/>
        </authorList>
    </citation>
    <scope>NUCLEOTIDE SEQUENCE [LARGE SCALE GENOMIC DNA]</scope>
    <source>
        <strain evidence="3">G3</strain>
    </source>
</reference>
<name>A2DZ96_TRIV3</name>
<keyword evidence="1" id="KW-0677">Repeat</keyword>
<dbReference type="VEuPathDB" id="TrichDB:TVAG_486680"/>
<dbReference type="EMBL" id="DS113273">
    <property type="protein sequence ID" value="EAY14225.1"/>
    <property type="molecule type" value="Genomic_DNA"/>
</dbReference>
<dbReference type="InParanoid" id="A2DZ96"/>
<dbReference type="Gene3D" id="1.25.40.20">
    <property type="entry name" value="Ankyrin repeat-containing domain"/>
    <property type="match status" value="2"/>
</dbReference>